<dbReference type="EMBL" id="LSRQ01000421">
    <property type="protein sequence ID" value="OAY82919.1"/>
    <property type="molecule type" value="Genomic_DNA"/>
</dbReference>
<comment type="caution">
    <text evidence="1">The sequence shown here is derived from an EMBL/GenBank/DDBJ whole genome shotgun (WGS) entry which is preliminary data.</text>
</comment>
<proteinExistence type="predicted"/>
<dbReference type="AlphaFoldDB" id="A0A199W0V8"/>
<gene>
    <name evidence="1" type="ORF">ACMD2_05174</name>
</gene>
<dbReference type="Proteomes" id="UP000092600">
    <property type="component" value="Unassembled WGS sequence"/>
</dbReference>
<evidence type="ECO:0000313" key="1">
    <source>
        <dbReference type="EMBL" id="OAY82919.1"/>
    </source>
</evidence>
<reference evidence="1 2" key="1">
    <citation type="journal article" date="2016" name="DNA Res.">
        <title>The draft genome of MD-2 pineapple using hybrid error correction of long reads.</title>
        <authorList>
            <person name="Redwan R.M."/>
            <person name="Saidin A."/>
            <person name="Kumar S.V."/>
        </authorList>
    </citation>
    <scope>NUCLEOTIDE SEQUENCE [LARGE SCALE GENOMIC DNA]</scope>
    <source>
        <strain evidence="2">cv. MD2</strain>
        <tissue evidence="1">Leaf</tissue>
    </source>
</reference>
<protein>
    <submittedName>
        <fullName evidence="1">Uncharacterized protein</fullName>
    </submittedName>
</protein>
<sequence>MGSPATTPSSVEFHPQCVMNPPTAGCDRIATCGAQPFIIRPLSLTLSSNPSAFSHSSTSANLSPALITHTNGLSEASNPNALPLAAVSPTLLLQSDRGPRVQIFFPAILPYASTYEASKSSKVFTTIPSALLSSANAASRNLSVPGPPKFPGALAFASSNR</sequence>
<evidence type="ECO:0000313" key="2">
    <source>
        <dbReference type="Proteomes" id="UP000092600"/>
    </source>
</evidence>
<accession>A0A199W0V8</accession>
<organism evidence="1 2">
    <name type="scientific">Ananas comosus</name>
    <name type="common">Pineapple</name>
    <name type="synonym">Ananas ananas</name>
    <dbReference type="NCBI Taxonomy" id="4615"/>
    <lineage>
        <taxon>Eukaryota</taxon>
        <taxon>Viridiplantae</taxon>
        <taxon>Streptophyta</taxon>
        <taxon>Embryophyta</taxon>
        <taxon>Tracheophyta</taxon>
        <taxon>Spermatophyta</taxon>
        <taxon>Magnoliopsida</taxon>
        <taxon>Liliopsida</taxon>
        <taxon>Poales</taxon>
        <taxon>Bromeliaceae</taxon>
        <taxon>Bromelioideae</taxon>
        <taxon>Ananas</taxon>
    </lineage>
</organism>
<name>A0A199W0V8_ANACO</name>